<dbReference type="PRINTS" id="PR00081">
    <property type="entry name" value="GDHRDH"/>
</dbReference>
<evidence type="ECO:0000256" key="2">
    <source>
        <dbReference type="ARBA" id="ARBA00023002"/>
    </source>
</evidence>
<keyword evidence="2" id="KW-0560">Oxidoreductase</keyword>
<dbReference type="Gene3D" id="3.40.50.720">
    <property type="entry name" value="NAD(P)-binding Rossmann-like Domain"/>
    <property type="match status" value="1"/>
</dbReference>
<dbReference type="PANTHER" id="PTHR43477">
    <property type="entry name" value="DIHYDROANTICAPSIN 7-DEHYDROGENASE"/>
    <property type="match status" value="1"/>
</dbReference>
<name>A0ABU1K533_9FLAO</name>
<sequence>MKNILLIGGSYGIGFQVAKELQNDYNIFIASRTNQKLNELKVTHLEFDAYKDDIESLDLPETIDGLVYCPGTINLKPFKMLSAEAFEKDIQKNFISLVNVLKGLLPKLQNSDQASLVFYSTIAVQTGMPFHTSVAAAKGAIEGFAKSLAAEYAPKIRVNVIAPSLTDTPLAEKLLNNEKKKEKMSERHPLKRVGRDEDLAYMTSFLLSDKSSWITGQVFGVDGGLSSLNLN</sequence>
<gene>
    <name evidence="3" type="ORF">GGR31_001371</name>
</gene>
<dbReference type="EMBL" id="JAVDQA010000003">
    <property type="protein sequence ID" value="MDR6300728.1"/>
    <property type="molecule type" value="Genomic_DNA"/>
</dbReference>
<dbReference type="InterPro" id="IPR002347">
    <property type="entry name" value="SDR_fam"/>
</dbReference>
<comment type="similarity">
    <text evidence="1">Belongs to the short-chain dehydrogenases/reductases (SDR) family.</text>
</comment>
<comment type="caution">
    <text evidence="3">The sequence shown here is derived from an EMBL/GenBank/DDBJ whole genome shotgun (WGS) entry which is preliminary data.</text>
</comment>
<evidence type="ECO:0000256" key="1">
    <source>
        <dbReference type="ARBA" id="ARBA00006484"/>
    </source>
</evidence>
<dbReference type="InterPro" id="IPR051122">
    <property type="entry name" value="SDR_DHRS6-like"/>
</dbReference>
<dbReference type="CDD" id="cd05233">
    <property type="entry name" value="SDR_c"/>
    <property type="match status" value="1"/>
</dbReference>
<accession>A0ABU1K533</accession>
<dbReference type="PANTHER" id="PTHR43477:SF1">
    <property type="entry name" value="DIHYDROANTICAPSIN 7-DEHYDROGENASE"/>
    <property type="match status" value="1"/>
</dbReference>
<evidence type="ECO:0000313" key="4">
    <source>
        <dbReference type="Proteomes" id="UP001257659"/>
    </source>
</evidence>
<protein>
    <submittedName>
        <fullName evidence="3">NAD(P)-dependent dehydrogenase (Short-subunit alcohol dehydrogenase family)</fullName>
    </submittedName>
</protein>
<keyword evidence="4" id="KW-1185">Reference proteome</keyword>
<reference evidence="3 4" key="1">
    <citation type="submission" date="2023-07" db="EMBL/GenBank/DDBJ databases">
        <title>Genomic Encyclopedia of Type Strains, Phase IV (KMG-IV): sequencing the most valuable type-strain genomes for metagenomic binning, comparative biology and taxonomic classification.</title>
        <authorList>
            <person name="Goeker M."/>
        </authorList>
    </citation>
    <scope>NUCLEOTIDE SEQUENCE [LARGE SCALE GENOMIC DNA]</scope>
    <source>
        <strain evidence="3 4">DSM 102814</strain>
    </source>
</reference>
<proteinExistence type="inferred from homology"/>
<dbReference type="SUPFAM" id="SSF51735">
    <property type="entry name" value="NAD(P)-binding Rossmann-fold domains"/>
    <property type="match status" value="1"/>
</dbReference>
<dbReference type="InterPro" id="IPR036291">
    <property type="entry name" value="NAD(P)-bd_dom_sf"/>
</dbReference>
<dbReference type="Proteomes" id="UP001257659">
    <property type="component" value="Unassembled WGS sequence"/>
</dbReference>
<evidence type="ECO:0000313" key="3">
    <source>
        <dbReference type="EMBL" id="MDR6300728.1"/>
    </source>
</evidence>
<dbReference type="Pfam" id="PF13561">
    <property type="entry name" value="adh_short_C2"/>
    <property type="match status" value="1"/>
</dbReference>
<organism evidence="3 4">
    <name type="scientific">Mesonia maritima</name>
    <dbReference type="NCBI Taxonomy" id="1793873"/>
    <lineage>
        <taxon>Bacteria</taxon>
        <taxon>Pseudomonadati</taxon>
        <taxon>Bacteroidota</taxon>
        <taxon>Flavobacteriia</taxon>
        <taxon>Flavobacteriales</taxon>
        <taxon>Flavobacteriaceae</taxon>
        <taxon>Mesonia</taxon>
    </lineage>
</organism>